<evidence type="ECO:0000256" key="1">
    <source>
        <dbReference type="SAM" id="MobiDB-lite"/>
    </source>
</evidence>
<dbReference type="AlphaFoldDB" id="A0A6A4I5N4"/>
<evidence type="ECO:0000313" key="2">
    <source>
        <dbReference type="EMBL" id="KAE9405220.1"/>
    </source>
</evidence>
<organism evidence="2 3">
    <name type="scientific">Gymnopus androsaceus JB14</name>
    <dbReference type="NCBI Taxonomy" id="1447944"/>
    <lineage>
        <taxon>Eukaryota</taxon>
        <taxon>Fungi</taxon>
        <taxon>Dikarya</taxon>
        <taxon>Basidiomycota</taxon>
        <taxon>Agaricomycotina</taxon>
        <taxon>Agaricomycetes</taxon>
        <taxon>Agaricomycetidae</taxon>
        <taxon>Agaricales</taxon>
        <taxon>Marasmiineae</taxon>
        <taxon>Omphalotaceae</taxon>
        <taxon>Gymnopus</taxon>
    </lineage>
</organism>
<proteinExistence type="predicted"/>
<name>A0A6A4I5N4_9AGAR</name>
<dbReference type="EMBL" id="ML769411">
    <property type="protein sequence ID" value="KAE9405220.1"/>
    <property type="molecule type" value="Genomic_DNA"/>
</dbReference>
<sequence length="198" mass="22392">MFSFGKTKLPADWPALHHKCNKSRCMFPNSPRPAPGTYNCRGCEKGTYTVSPAQAREVDIHGRNVFYVPGSSPPLNARPQPWDLNQEFPPFMRVDASKRAQTSRTQVMRDAQLQTIATKVVRAPNGDVIHQHHLEPAAKYRPHPSTRQQAYSRSSDHTDPSTASRGGSQDRLGQYTQPPLDARQHQRSKHRQYRVVNA</sequence>
<dbReference type="OrthoDB" id="3051071at2759"/>
<feature type="region of interest" description="Disordered" evidence="1">
    <location>
        <begin position="134"/>
        <end position="198"/>
    </location>
</feature>
<accession>A0A6A4I5N4</accession>
<reference evidence="2" key="1">
    <citation type="journal article" date="2019" name="Environ. Microbiol.">
        <title>Fungal ecological strategies reflected in gene transcription - a case study of two litter decomposers.</title>
        <authorList>
            <person name="Barbi F."/>
            <person name="Kohler A."/>
            <person name="Barry K."/>
            <person name="Baskaran P."/>
            <person name="Daum C."/>
            <person name="Fauchery L."/>
            <person name="Ihrmark K."/>
            <person name="Kuo A."/>
            <person name="LaButti K."/>
            <person name="Lipzen A."/>
            <person name="Morin E."/>
            <person name="Grigoriev I.V."/>
            <person name="Henrissat B."/>
            <person name="Lindahl B."/>
            <person name="Martin F."/>
        </authorList>
    </citation>
    <scope>NUCLEOTIDE SEQUENCE</scope>
    <source>
        <strain evidence="2">JB14</strain>
    </source>
</reference>
<keyword evidence="3" id="KW-1185">Reference proteome</keyword>
<evidence type="ECO:0000313" key="3">
    <source>
        <dbReference type="Proteomes" id="UP000799118"/>
    </source>
</evidence>
<dbReference type="Proteomes" id="UP000799118">
    <property type="component" value="Unassembled WGS sequence"/>
</dbReference>
<gene>
    <name evidence="2" type="ORF">BT96DRAFT_361679</name>
</gene>
<protein>
    <submittedName>
        <fullName evidence="2">Uncharacterized protein</fullName>
    </submittedName>
</protein>
<feature type="compositionally biased region" description="Basic residues" evidence="1">
    <location>
        <begin position="185"/>
        <end position="198"/>
    </location>
</feature>